<dbReference type="EMBL" id="QHJQ01000002">
    <property type="protein sequence ID" value="PXA05086.1"/>
    <property type="molecule type" value="Genomic_DNA"/>
</dbReference>
<dbReference type="InterPro" id="IPR011429">
    <property type="entry name" value="Cyt_c_Planctomycete-type"/>
</dbReference>
<protein>
    <recommendedName>
        <fullName evidence="7">Haem-binding domain-containing protein</fullName>
    </recommendedName>
</protein>
<dbReference type="GO" id="GO:0009055">
    <property type="term" value="F:electron transfer activity"/>
    <property type="evidence" value="ECO:0007669"/>
    <property type="project" value="InterPro"/>
</dbReference>
<accession>A0A317ZHP5</accession>
<dbReference type="GO" id="GO:0020037">
    <property type="term" value="F:heme binding"/>
    <property type="evidence" value="ECO:0007669"/>
    <property type="project" value="InterPro"/>
</dbReference>
<dbReference type="InterPro" id="IPR011478">
    <property type="entry name" value="DUF1585"/>
</dbReference>
<feature type="domain" description="DUF1592" evidence="3">
    <location>
        <begin position="580"/>
        <end position="629"/>
    </location>
</feature>
<dbReference type="Gene3D" id="2.30.30.700">
    <property type="entry name" value="SLA1 homology domain 1"/>
    <property type="match status" value="1"/>
</dbReference>
<dbReference type="Proteomes" id="UP000247099">
    <property type="component" value="Unassembled WGS sequence"/>
</dbReference>
<reference evidence="5 6" key="1">
    <citation type="submission" date="2018-05" db="EMBL/GenBank/DDBJ databases">
        <title>Coraliomargarita sinensis sp. nov., isolated from a marine solar saltern.</title>
        <authorList>
            <person name="Zhou L.Y."/>
        </authorList>
    </citation>
    <scope>NUCLEOTIDE SEQUENCE [LARGE SCALE GENOMIC DNA]</scope>
    <source>
        <strain evidence="5 6">WN38</strain>
    </source>
</reference>
<evidence type="ECO:0000259" key="4">
    <source>
        <dbReference type="Pfam" id="PF07635"/>
    </source>
</evidence>
<keyword evidence="6" id="KW-1185">Reference proteome</keyword>
<evidence type="ECO:0000259" key="1">
    <source>
        <dbReference type="Pfam" id="PF07624"/>
    </source>
</evidence>
<evidence type="ECO:0000259" key="2">
    <source>
        <dbReference type="Pfam" id="PF07627"/>
    </source>
</evidence>
<gene>
    <name evidence="5" type="ORF">DDZ13_03735</name>
</gene>
<evidence type="ECO:0000259" key="3">
    <source>
        <dbReference type="Pfam" id="PF07631"/>
    </source>
</evidence>
<evidence type="ECO:0000313" key="5">
    <source>
        <dbReference type="EMBL" id="PXA05086.1"/>
    </source>
</evidence>
<name>A0A317ZHP5_9BACT</name>
<dbReference type="SUPFAM" id="SSF46626">
    <property type="entry name" value="Cytochrome c"/>
    <property type="match status" value="1"/>
</dbReference>
<dbReference type="InParanoid" id="A0A317ZHP5"/>
<dbReference type="InterPro" id="IPR036909">
    <property type="entry name" value="Cyt_c-like_dom_sf"/>
</dbReference>
<dbReference type="Pfam" id="PF07627">
    <property type="entry name" value="PSCyt3"/>
    <property type="match status" value="1"/>
</dbReference>
<dbReference type="Pfam" id="PF07624">
    <property type="entry name" value="PSD2"/>
    <property type="match status" value="1"/>
</dbReference>
<organism evidence="5 6">
    <name type="scientific">Coraliomargarita sinensis</name>
    <dbReference type="NCBI Taxonomy" id="2174842"/>
    <lineage>
        <taxon>Bacteria</taxon>
        <taxon>Pseudomonadati</taxon>
        <taxon>Verrucomicrobiota</taxon>
        <taxon>Opitutia</taxon>
        <taxon>Puniceicoccales</taxon>
        <taxon>Coraliomargaritaceae</taxon>
        <taxon>Coraliomargarita</taxon>
    </lineage>
</organism>
<evidence type="ECO:0008006" key="7">
    <source>
        <dbReference type="Google" id="ProtNLM"/>
    </source>
</evidence>
<dbReference type="RefSeq" id="WP_110130087.1">
    <property type="nucleotide sequence ID" value="NZ_QHJQ01000002.1"/>
</dbReference>
<sequence>MFLSVSLLQGELRTFTNGKGDSIRAELVELKSNNLIKIRLEDGREIDAALSAFSQDDAKYIHEWWKQQKAEQQARDEAAATPMASTNPIEPLDAGAAMRVLDKYCISCHGPDKQKSDIRFDLLETIDSVDRQDLYLLVQDVVHFEEMPPSDEPQPDEAERDALLAWLGSMLDGDEAKKLEEKLRRPESGNYVDHGALFSGRHADKPAYTYDRRWLISEYIFDSKFNRILQYNPRREIDGNTYYVQGDSNRRSVNLTNPFLLSNDAGVRYYANETLNGGHLLTMLANAKDAAEAMLDLSERDSDYLPAVNAILKLENQNRNVLESRQEFLALHIERVLKDLYRNRHKRLLPQFVRVEVPEPVANDGSVKKPSLHHAHPGRDELVTIFRSMRRLHQRGMSDAQLIEACEREWFYHGHNERTIQARVTFLINYMDDWKKEIVDKKYSQRHPVIEYKPLAREEMQVVTAAIKEHRRQDDTYQDIIDKCTAQWEADMKRERLASGAPSDEQLAELVRQLVELILEREPSAEEAEKYGKAASVFAAGLSRRSMIKKMMQTIMLNTDFLYRREFGTGDEDRYGRRMLSPYDASYAIAYALTDASPDKELAKAAQEGRLNTRDDYEREVRRMLKKRDQYYIIDEGVDSSATPNFTNMPIRELRFFRDFFGYAKMMDIFKDNKRFGGNYESLKARVVAEADLLVEHILEQDQNVIENLLTTDEFYVYHSGDNQAMQAGSDRIVKIYNYFKDRNWREFELDDLRRHADFIEATQMRGIDAKRLKSAEGRYNPMRAFMQQMESFEVRLGNGQTSAAPYPSFPSHGFNGAYNRYGSRFMRPEVARMFNIDMADWDYPTRQPARIENRKGILTHPAWLISFAANTETDPIHRGIWVQKKLLAGTIPDVPITVDAVIPENPHKTLRHRLEDKTNNSYCMRCHDKINPLGIPFEVYDDFGRYRTEERLEYPENLIKEVKSKGEPHEDLRDIYKTLPVDARGYLKGTGNSKLDGEVDDALELIERLARADRVRQSIIRHAFRYFMGRNETLNDSKTLIDADRAYLESNGSFDEVIVSLLTSDSFIYRKPIEPKD</sequence>
<evidence type="ECO:0000313" key="6">
    <source>
        <dbReference type="Proteomes" id="UP000247099"/>
    </source>
</evidence>
<dbReference type="Pfam" id="PF07631">
    <property type="entry name" value="PSD4"/>
    <property type="match status" value="1"/>
</dbReference>
<dbReference type="InterPro" id="IPR013039">
    <property type="entry name" value="DUF1588"/>
</dbReference>
<dbReference type="Pfam" id="PF07635">
    <property type="entry name" value="PSCyt1"/>
    <property type="match status" value="1"/>
</dbReference>
<dbReference type="AlphaFoldDB" id="A0A317ZHP5"/>
<feature type="domain" description="Cytochrome C Planctomycete-type" evidence="4">
    <location>
        <begin position="105"/>
        <end position="151"/>
    </location>
</feature>
<feature type="domain" description="DUF1585" evidence="1">
    <location>
        <begin position="999"/>
        <end position="1068"/>
    </location>
</feature>
<comment type="caution">
    <text evidence="5">The sequence shown here is derived from an EMBL/GenBank/DDBJ whole genome shotgun (WGS) entry which is preliminary data.</text>
</comment>
<feature type="domain" description="DUF1588" evidence="2">
    <location>
        <begin position="855"/>
        <end position="951"/>
    </location>
</feature>
<dbReference type="InterPro" id="IPR013042">
    <property type="entry name" value="DUF1592"/>
</dbReference>
<proteinExistence type="predicted"/>